<comment type="similarity">
    <text evidence="1">Belongs to the Gfo/Idh/MocA family.</text>
</comment>
<dbReference type="InterPro" id="IPR030827">
    <property type="entry name" value="Myo_inos_IolG"/>
</dbReference>
<dbReference type="Pfam" id="PF22725">
    <property type="entry name" value="GFO_IDH_MocA_C3"/>
    <property type="match status" value="1"/>
</dbReference>
<dbReference type="Gene3D" id="3.40.50.720">
    <property type="entry name" value="NAD(P)-binding Rossmann-like Domain"/>
    <property type="match status" value="1"/>
</dbReference>
<dbReference type="EMBL" id="JAMGBA010000003">
    <property type="protein sequence ID" value="MCL6699522.1"/>
    <property type="molecule type" value="Genomic_DNA"/>
</dbReference>
<proteinExistence type="inferred from homology"/>
<dbReference type="InterPro" id="IPR000683">
    <property type="entry name" value="Gfo/Idh/MocA-like_OxRdtase_N"/>
</dbReference>
<dbReference type="PANTHER" id="PTHR42840">
    <property type="entry name" value="NAD(P)-BINDING ROSSMANN-FOLD SUPERFAMILY PROTEIN-RELATED"/>
    <property type="match status" value="1"/>
</dbReference>
<dbReference type="InterPro" id="IPR036291">
    <property type="entry name" value="NAD(P)-bd_dom_sf"/>
</dbReference>
<evidence type="ECO:0000313" key="5">
    <source>
        <dbReference type="EMBL" id="MCL6699522.1"/>
    </source>
</evidence>
<keyword evidence="6" id="KW-1185">Reference proteome</keyword>
<dbReference type="Gene3D" id="3.30.360.10">
    <property type="entry name" value="Dihydrodipicolinate Reductase, domain 2"/>
    <property type="match status" value="1"/>
</dbReference>
<dbReference type="SUPFAM" id="SSF51735">
    <property type="entry name" value="NAD(P)-binding Rossmann-fold domains"/>
    <property type="match status" value="1"/>
</dbReference>
<evidence type="ECO:0000259" key="3">
    <source>
        <dbReference type="Pfam" id="PF01408"/>
    </source>
</evidence>
<organism evidence="5 6">
    <name type="scientific">Sphingomonas caseinilyticus</name>
    <dbReference type="NCBI Taxonomy" id="2908205"/>
    <lineage>
        <taxon>Bacteria</taxon>
        <taxon>Pseudomonadati</taxon>
        <taxon>Pseudomonadota</taxon>
        <taxon>Alphaproteobacteria</taxon>
        <taxon>Sphingomonadales</taxon>
        <taxon>Sphingomonadaceae</taxon>
        <taxon>Sphingomonas</taxon>
    </lineage>
</organism>
<accession>A0ABT0RWW2</accession>
<dbReference type="EC" id="1.1.1.18" evidence="5"/>
<feature type="domain" description="GFO/IDH/MocA-like oxidoreductase" evidence="4">
    <location>
        <begin position="127"/>
        <end position="247"/>
    </location>
</feature>
<feature type="domain" description="Gfo/Idh/MocA-like oxidoreductase N-terminal" evidence="3">
    <location>
        <begin position="3"/>
        <end position="119"/>
    </location>
</feature>
<reference evidence="5 6" key="1">
    <citation type="submission" date="2022-05" db="EMBL/GenBank/DDBJ databases">
        <authorList>
            <person name="Jo J.-H."/>
            <person name="Im W.-T."/>
        </authorList>
    </citation>
    <scope>NUCLEOTIDE SEQUENCE [LARGE SCALE GENOMIC DNA]</scope>
    <source>
        <strain evidence="5 6">NSE70-1</strain>
    </source>
</reference>
<evidence type="ECO:0000259" key="4">
    <source>
        <dbReference type="Pfam" id="PF22725"/>
    </source>
</evidence>
<comment type="caution">
    <text evidence="5">The sequence shown here is derived from an EMBL/GenBank/DDBJ whole genome shotgun (WGS) entry which is preliminary data.</text>
</comment>
<keyword evidence="2 5" id="KW-0560">Oxidoreductase</keyword>
<gene>
    <name evidence="5" type="primary">iolG</name>
    <name evidence="5" type="ORF">LZ496_12095</name>
</gene>
<evidence type="ECO:0000313" key="6">
    <source>
        <dbReference type="Proteomes" id="UP001203410"/>
    </source>
</evidence>
<dbReference type="RefSeq" id="WP_249904979.1">
    <property type="nucleotide sequence ID" value="NZ_JAMGBA010000003.1"/>
</dbReference>
<sequence>MHNIAVIGAGRIGRIHASNAKTDPRIDLKYVVDPIASSADDLASSTGAKVAGLGEVLADPDVSGVVVASSTDTHLEFSVAATAAGKAVFCEKPIDLDLSKARAAATALGSDDARLFLGFNRRFDHNFRQLRDRIHSGEMGALETLHIISHDPSPPPIDYVRVSGGMFKDMTIHDFDMARWLLGEDPVEVYAAATSVVDPAIGEAGDVDTAKILLRTQSGKICVISNSRRSGYGYDQRIEAFCAKGLLRAGNVLSSTVEVWGEFGSQTDALQNFFLDRYAGAYRSEMSHFADILDGATPAVGYQDGISALAIAEAAMESHLGSKAVAIRY</sequence>
<evidence type="ECO:0000256" key="2">
    <source>
        <dbReference type="ARBA" id="ARBA00023002"/>
    </source>
</evidence>
<dbReference type="InterPro" id="IPR055170">
    <property type="entry name" value="GFO_IDH_MocA-like_dom"/>
</dbReference>
<dbReference type="SUPFAM" id="SSF55347">
    <property type="entry name" value="Glyceraldehyde-3-phosphate dehydrogenase-like, C-terminal domain"/>
    <property type="match status" value="1"/>
</dbReference>
<dbReference type="Pfam" id="PF01408">
    <property type="entry name" value="GFO_IDH_MocA"/>
    <property type="match status" value="1"/>
</dbReference>
<dbReference type="PANTHER" id="PTHR42840:SF3">
    <property type="entry name" value="BINDING ROSSMANN FOLD OXIDOREDUCTASE, PUTATIVE (AFU_ORTHOLOGUE AFUA_2G10240)-RELATED"/>
    <property type="match status" value="1"/>
</dbReference>
<dbReference type="Proteomes" id="UP001203410">
    <property type="component" value="Unassembled WGS sequence"/>
</dbReference>
<protein>
    <submittedName>
        <fullName evidence="5">Inositol 2-dehydrogenase</fullName>
        <ecNumber evidence="5">1.1.1.18</ecNumber>
    </submittedName>
</protein>
<dbReference type="GO" id="GO:0050112">
    <property type="term" value="F:inositol 2-dehydrogenase (NAD+) activity"/>
    <property type="evidence" value="ECO:0007669"/>
    <property type="project" value="UniProtKB-EC"/>
</dbReference>
<evidence type="ECO:0000256" key="1">
    <source>
        <dbReference type="ARBA" id="ARBA00010928"/>
    </source>
</evidence>
<dbReference type="NCBIfam" id="TIGR04380">
    <property type="entry name" value="myo_inos_iolG"/>
    <property type="match status" value="1"/>
</dbReference>
<name>A0ABT0RWW2_9SPHN</name>